<feature type="non-terminal residue" evidence="1">
    <location>
        <position position="104"/>
    </location>
</feature>
<dbReference type="InterPro" id="IPR046485">
    <property type="entry name" value="DUF6578"/>
</dbReference>
<protein>
    <submittedName>
        <fullName evidence="1">Uncharacterized protein</fullName>
    </submittedName>
</protein>
<evidence type="ECO:0000313" key="1">
    <source>
        <dbReference type="EMBL" id="NEC92992.1"/>
    </source>
</evidence>
<organism evidence="1">
    <name type="scientific">Streptomyces sp. SID12501</name>
    <dbReference type="NCBI Taxonomy" id="2706042"/>
    <lineage>
        <taxon>Bacteria</taxon>
        <taxon>Bacillati</taxon>
        <taxon>Actinomycetota</taxon>
        <taxon>Actinomycetes</taxon>
        <taxon>Kitasatosporales</taxon>
        <taxon>Streptomycetaceae</taxon>
        <taxon>Streptomyces</taxon>
    </lineage>
</organism>
<gene>
    <name evidence="1" type="ORF">G3I71_46355</name>
</gene>
<dbReference type="AlphaFoldDB" id="A0A6B3C9E3"/>
<name>A0A6B3C9E3_9ACTN</name>
<proteinExistence type="predicted"/>
<reference evidence="1" key="1">
    <citation type="submission" date="2020-01" db="EMBL/GenBank/DDBJ databases">
        <title>Insect and environment-associated Actinomycetes.</title>
        <authorList>
            <person name="Currrie C."/>
            <person name="Chevrette M."/>
            <person name="Carlson C."/>
            <person name="Stubbendieck R."/>
            <person name="Wendt-Pienkowski E."/>
        </authorList>
    </citation>
    <scope>NUCLEOTIDE SEQUENCE</scope>
    <source>
        <strain evidence="1">SID12501</strain>
    </source>
</reference>
<dbReference type="RefSeq" id="WP_343243296.1">
    <property type="nucleotide sequence ID" value="NZ_JAAGLU010000383.1"/>
</dbReference>
<sequence length="104" mass="11494">MSVRVWVAAWQLQCCGEAFGTGSVVDLATQLVLGRGHDRRTEQLVVALCDRVVDAQVPMLSLHGRPLVARRDLAAETAAVFTRRKARERRRPVRLDASCTVLAL</sequence>
<accession>A0A6B3C9E3</accession>
<comment type="caution">
    <text evidence="1">The sequence shown here is derived from an EMBL/GenBank/DDBJ whole genome shotgun (WGS) entry which is preliminary data.</text>
</comment>
<dbReference type="Pfam" id="PF20218">
    <property type="entry name" value="DUF6578"/>
    <property type="match status" value="1"/>
</dbReference>
<dbReference type="EMBL" id="JAAGLU010000383">
    <property type="protein sequence ID" value="NEC92992.1"/>
    <property type="molecule type" value="Genomic_DNA"/>
</dbReference>